<dbReference type="PANTHER" id="PTHR45737">
    <property type="entry name" value="VON WILLEBRAND FACTOR A DOMAIN-CONTAINING PROTEIN 5A"/>
    <property type="match status" value="1"/>
</dbReference>
<dbReference type="InterPro" id="IPR036465">
    <property type="entry name" value="vWFA_dom_sf"/>
</dbReference>
<reference evidence="6 7" key="1">
    <citation type="submission" date="2018-06" db="EMBL/GenBank/DDBJ databases">
        <title>Fusarium incarnatum-equiseti species complex species 28.</title>
        <authorList>
            <person name="Gardiner D.M."/>
        </authorList>
    </citation>
    <scope>NUCLEOTIDE SEQUENCE [LARGE SCALE GENOMIC DNA]</scope>
    <source>
        <strain evidence="6 7">FIESC_28</strain>
    </source>
</reference>
<protein>
    <recommendedName>
        <fullName evidence="8">VIT domain-containing protein</fullName>
    </recommendedName>
</protein>
<evidence type="ECO:0000256" key="3">
    <source>
        <dbReference type="SAM" id="MobiDB-lite"/>
    </source>
</evidence>
<accession>A0A366S313</accession>
<evidence type="ECO:0000256" key="1">
    <source>
        <dbReference type="ARBA" id="ARBA00004567"/>
    </source>
</evidence>
<dbReference type="SMART" id="SM00327">
    <property type="entry name" value="VWA"/>
    <property type="match status" value="1"/>
</dbReference>
<dbReference type="InterPro" id="IPR025574">
    <property type="entry name" value="Nucleoporin_FG_rpt"/>
</dbReference>
<feature type="compositionally biased region" description="Polar residues" evidence="3">
    <location>
        <begin position="850"/>
        <end position="862"/>
    </location>
</feature>
<dbReference type="RefSeq" id="XP_031018294.1">
    <property type="nucleotide sequence ID" value="XM_031157648.1"/>
</dbReference>
<dbReference type="Gene3D" id="3.40.50.410">
    <property type="entry name" value="von Willebrand factor, type A domain"/>
    <property type="match status" value="1"/>
</dbReference>
<proteinExistence type="predicted"/>
<dbReference type="GO" id="GO:0005643">
    <property type="term" value="C:nuclear pore"/>
    <property type="evidence" value="ECO:0007669"/>
    <property type="project" value="UniProtKB-SubCell"/>
</dbReference>
<keyword evidence="2" id="KW-0906">Nuclear pore complex</keyword>
<evidence type="ECO:0000259" key="5">
    <source>
        <dbReference type="PROSITE" id="PS51468"/>
    </source>
</evidence>
<dbReference type="GeneID" id="41992944"/>
<dbReference type="SUPFAM" id="SSF53300">
    <property type="entry name" value="vWA-like"/>
    <property type="match status" value="1"/>
</dbReference>
<evidence type="ECO:0008006" key="8">
    <source>
        <dbReference type="Google" id="ProtNLM"/>
    </source>
</evidence>
<feature type="domain" description="VWFA" evidence="4">
    <location>
        <begin position="291"/>
        <end position="469"/>
    </location>
</feature>
<comment type="subcellular location">
    <subcellularLocation>
        <location evidence="1">Nucleus</location>
        <location evidence="1">Nuclear pore complex</location>
    </subcellularLocation>
</comment>
<dbReference type="Pfam" id="PF13768">
    <property type="entry name" value="VWA_3"/>
    <property type="match status" value="1"/>
</dbReference>
<dbReference type="SMART" id="SM00609">
    <property type="entry name" value="VIT"/>
    <property type="match status" value="1"/>
</dbReference>
<feature type="domain" description="VIT" evidence="5">
    <location>
        <begin position="18"/>
        <end position="149"/>
    </location>
</feature>
<dbReference type="AlphaFoldDB" id="A0A366S313"/>
<sequence length="1052" mass="113510">MAYSLFGQPGRSVTNITDCGCYIFVGNDLKYLPQVEVKAHTTILATASRTNLTQTFVNPTNSTIEELRYVFPLYDGVSVVAFTCTVGSKTIKGVVQERQKAQQVYNEAKAKGQIAGLFKQSLEAADVFTTTIGNVPAGEKVYVDITYLGELKHDAQVDGIRFTIPTQVVPRYGTAQSLAGSNIPQKGFSFTIDAEMPDGSSIKSIQSPSHPLSVEIGTTSTTKSQEPSLRRASATLQQGEVHLRQDFVVQVVATKLGEPSAILETHPEIPNQRAIMTTLVPKFKLPAEKPEIVFICDRSGSMSDKISNLKTALEVFLKSMPVGVKFNICSFGISFSFLWERSQTYNQENLDQAVQHVRTFQADYGGTEMYDPFQATFKKRYKDMNLEIILLTDGEIWDHDRLFKLINDEVAESKGTTRVFSLGIGAGASTSLIEGVARAGNGFAQTVADDEKMDKKVVRMLKGALFPHITDYSLEVKYEKTETPADDDFELVEKVMDSLQIDTAEASDTKLEQGQTAKKPISLFNASVDSDGDSDMADTPTVDSKFDHLPHVPVPRYLQTPGQIPPLFPFNRTTVYVLLSDATPNQQPKSVILKGTSHHGPLELEIPITQFTEKDTVIHCLAARKEVKELEEGRGWLTNVKDSDSKFLKEKHEGRFSDLVEREAVRLGVKFQVGGKWCSFVAVEDNAQKRDMVQAGEVSETNDRYSATEISGFRKAGFNSIMDRPDTCGAPSTGAVRMMSVTGANPGWKANSAQFAAPGGAFHNTGGGLFGSTSKGAKPSGGLFGSPGNTTVQGSFGSASKQAQPSGSLFGAAPGGSSHNTGNIGGGLFGSASQAAKPSSGLFGAPPPSSSVFGSASQSPSAGHTAFGGSPACNSQPPIVKAAALAPPTAQVDEKLLAEYRAEMDDAAAMPVMEEDEDSEGDEDMGYALFDDDPCGPPAPVAPTPIHEMGPLQALTSLQTFSGSWSWSVELERVLGVDSKQVAKLDLPSSVRGHALESEVLATACAILFFKRKLADEKDTWEMLVEKAEGWLEENIGEDSMNDLEVVLEKLF</sequence>
<dbReference type="Pfam" id="PF08487">
    <property type="entry name" value="VIT"/>
    <property type="match status" value="1"/>
</dbReference>
<keyword evidence="2" id="KW-0811">Translocation</keyword>
<dbReference type="InterPro" id="IPR013694">
    <property type="entry name" value="VIT"/>
</dbReference>
<dbReference type="OrthoDB" id="1729737at2759"/>
<keyword evidence="2" id="KW-0813">Transport</keyword>
<keyword evidence="2" id="KW-0653">Protein transport</keyword>
<gene>
    <name evidence="6" type="ORF">FIESC28_03499</name>
</gene>
<evidence type="ECO:0000256" key="2">
    <source>
        <dbReference type="ARBA" id="ARBA00023132"/>
    </source>
</evidence>
<dbReference type="InterPro" id="IPR002035">
    <property type="entry name" value="VWF_A"/>
</dbReference>
<dbReference type="PROSITE" id="PS51468">
    <property type="entry name" value="VIT"/>
    <property type="match status" value="1"/>
</dbReference>
<dbReference type="PROSITE" id="PS50234">
    <property type="entry name" value="VWFA"/>
    <property type="match status" value="1"/>
</dbReference>
<feature type="compositionally biased region" description="Polar residues" evidence="3">
    <location>
        <begin position="793"/>
        <end position="807"/>
    </location>
</feature>
<organism evidence="6 7">
    <name type="scientific">Fusarium coffeatum</name>
    <dbReference type="NCBI Taxonomy" id="231269"/>
    <lineage>
        <taxon>Eukaryota</taxon>
        <taxon>Fungi</taxon>
        <taxon>Dikarya</taxon>
        <taxon>Ascomycota</taxon>
        <taxon>Pezizomycotina</taxon>
        <taxon>Sordariomycetes</taxon>
        <taxon>Hypocreomycetidae</taxon>
        <taxon>Hypocreales</taxon>
        <taxon>Nectriaceae</taxon>
        <taxon>Fusarium</taxon>
        <taxon>Fusarium incarnatum-equiseti species complex</taxon>
    </lineage>
</organism>
<evidence type="ECO:0000259" key="4">
    <source>
        <dbReference type="PROSITE" id="PS50234"/>
    </source>
</evidence>
<keyword evidence="2" id="KW-0509">mRNA transport</keyword>
<keyword evidence="7" id="KW-1185">Reference proteome</keyword>
<evidence type="ECO:0000313" key="6">
    <source>
        <dbReference type="EMBL" id="RBR23703.1"/>
    </source>
</evidence>
<dbReference type="Proteomes" id="UP000253153">
    <property type="component" value="Unassembled WGS sequence"/>
</dbReference>
<feature type="region of interest" description="Disordered" evidence="3">
    <location>
        <begin position="793"/>
        <end position="870"/>
    </location>
</feature>
<evidence type="ECO:0000313" key="7">
    <source>
        <dbReference type="Proteomes" id="UP000253153"/>
    </source>
</evidence>
<keyword evidence="2" id="KW-0539">Nucleus</keyword>
<dbReference type="PANTHER" id="PTHR45737:SF6">
    <property type="entry name" value="VON WILLEBRAND FACTOR A DOMAIN-CONTAINING PROTEIN 5A"/>
    <property type="match status" value="1"/>
</dbReference>
<dbReference type="EMBL" id="QKXC01000071">
    <property type="protein sequence ID" value="RBR23703.1"/>
    <property type="molecule type" value="Genomic_DNA"/>
</dbReference>
<dbReference type="Pfam" id="PF13634">
    <property type="entry name" value="Nucleoporin_FG"/>
    <property type="match status" value="1"/>
</dbReference>
<name>A0A366S313_9HYPO</name>
<comment type="caution">
    <text evidence="6">The sequence shown here is derived from an EMBL/GenBank/DDBJ whole genome shotgun (WGS) entry which is preliminary data.</text>
</comment>